<dbReference type="AlphaFoldDB" id="A0A8H6CQ65"/>
<dbReference type="Proteomes" id="UP000578531">
    <property type="component" value="Unassembled WGS sequence"/>
</dbReference>
<keyword evidence="3" id="KW-1185">Reference proteome</keyword>
<proteinExistence type="predicted"/>
<feature type="region of interest" description="Disordered" evidence="1">
    <location>
        <begin position="1"/>
        <end position="108"/>
    </location>
</feature>
<feature type="compositionally biased region" description="Low complexity" evidence="1">
    <location>
        <begin position="25"/>
        <end position="34"/>
    </location>
</feature>
<evidence type="ECO:0000313" key="3">
    <source>
        <dbReference type="Proteomes" id="UP000578531"/>
    </source>
</evidence>
<comment type="caution">
    <text evidence="2">The sequence shown here is derived from an EMBL/GenBank/DDBJ whole genome shotgun (WGS) entry which is preliminary data.</text>
</comment>
<evidence type="ECO:0000256" key="1">
    <source>
        <dbReference type="SAM" id="MobiDB-lite"/>
    </source>
</evidence>
<dbReference type="EMBL" id="JACCJC010000086">
    <property type="protein sequence ID" value="KAF6227513.1"/>
    <property type="molecule type" value="Genomic_DNA"/>
</dbReference>
<organism evidence="2 3">
    <name type="scientific">Letharia columbiana</name>
    <dbReference type="NCBI Taxonomy" id="112416"/>
    <lineage>
        <taxon>Eukaryota</taxon>
        <taxon>Fungi</taxon>
        <taxon>Dikarya</taxon>
        <taxon>Ascomycota</taxon>
        <taxon>Pezizomycotina</taxon>
        <taxon>Lecanoromycetes</taxon>
        <taxon>OSLEUM clade</taxon>
        <taxon>Lecanoromycetidae</taxon>
        <taxon>Lecanorales</taxon>
        <taxon>Lecanorineae</taxon>
        <taxon>Parmeliaceae</taxon>
        <taxon>Letharia</taxon>
    </lineage>
</organism>
<evidence type="ECO:0000313" key="2">
    <source>
        <dbReference type="EMBL" id="KAF6227513.1"/>
    </source>
</evidence>
<reference evidence="2 3" key="1">
    <citation type="journal article" date="2020" name="Genomics">
        <title>Complete, high-quality genomes from long-read metagenomic sequencing of two wolf lichen thalli reveals enigmatic genome architecture.</title>
        <authorList>
            <person name="McKenzie S.K."/>
            <person name="Walston R.F."/>
            <person name="Allen J.L."/>
        </authorList>
    </citation>
    <scope>NUCLEOTIDE SEQUENCE [LARGE SCALE GENOMIC DNA]</scope>
    <source>
        <strain evidence="2">WasteWater2</strain>
    </source>
</reference>
<dbReference type="GeneID" id="59293889"/>
<feature type="compositionally biased region" description="Basic residues" evidence="1">
    <location>
        <begin position="35"/>
        <end position="44"/>
    </location>
</feature>
<sequence length="108" mass="11366">MAPAAATRSKKAATRVTPASKVTKKTSNAANKAPKAPKAKKATKAKTPPPPRRDRRTRNAIEDHYSGRDRRNAPAYWGAQGRPCGIDSPAIQGPRGAKSPPSSRGPGS</sequence>
<gene>
    <name evidence="2" type="ORF">HO173_012253</name>
</gene>
<name>A0A8H6CQ65_9LECA</name>
<protein>
    <submittedName>
        <fullName evidence="2">Uncharacterized protein</fullName>
    </submittedName>
</protein>
<dbReference type="RefSeq" id="XP_037159004.1">
    <property type="nucleotide sequence ID" value="XM_037314125.1"/>
</dbReference>
<accession>A0A8H6CQ65</accession>
<feature type="compositionally biased region" description="Basic and acidic residues" evidence="1">
    <location>
        <begin position="57"/>
        <end position="72"/>
    </location>
</feature>